<evidence type="ECO:0000256" key="4">
    <source>
        <dbReference type="PIRSR" id="PIRSR037599-1"/>
    </source>
</evidence>
<feature type="binding site" evidence="5">
    <location>
        <position position="79"/>
    </location>
    <ligand>
        <name>Mg(2+)</name>
        <dbReference type="ChEBI" id="CHEBI:18420"/>
    </ligand>
</feature>
<comment type="cofactor">
    <cofactor evidence="5">
        <name>Mg(2+)</name>
        <dbReference type="ChEBI" id="CHEBI:18420"/>
    </cofactor>
    <text evidence="5">Binds 1 Mg(2+) ion per subunit.</text>
</comment>
<dbReference type="InParanoid" id="A0A1M6D7K6"/>
<dbReference type="Proteomes" id="UP000184510">
    <property type="component" value="Unassembled WGS sequence"/>
</dbReference>
<reference evidence="8 9" key="1">
    <citation type="submission" date="2016-11" db="EMBL/GenBank/DDBJ databases">
        <authorList>
            <person name="Jaros S."/>
            <person name="Januszkiewicz K."/>
            <person name="Wedrychowicz H."/>
        </authorList>
    </citation>
    <scope>NUCLEOTIDE SEQUENCE [LARGE SCALE GENOMIC DNA]</scope>
    <source>
        <strain evidence="8 9">DSM 18772</strain>
    </source>
</reference>
<evidence type="ECO:0000313" key="9">
    <source>
        <dbReference type="Proteomes" id="UP000184510"/>
    </source>
</evidence>
<evidence type="ECO:0000256" key="3">
    <source>
        <dbReference type="ARBA" id="ARBA00022842"/>
    </source>
</evidence>
<feature type="site" description="Critical for catalysis" evidence="4">
    <location>
        <position position="134"/>
    </location>
</feature>
<evidence type="ECO:0000256" key="1">
    <source>
        <dbReference type="ARBA" id="ARBA00022723"/>
    </source>
</evidence>
<dbReference type="RefSeq" id="WP_200797047.1">
    <property type="nucleotide sequence ID" value="NZ_FQYR01000002.1"/>
</dbReference>
<name>A0A1M6D7K6_9BACT</name>
<keyword evidence="3 5" id="KW-0460">Magnesium</keyword>
<feature type="short sequence motif" description="Nudix box" evidence="6">
    <location>
        <begin position="60"/>
        <end position="81"/>
    </location>
</feature>
<dbReference type="FunCoup" id="A0A1M6D7K6">
    <property type="interactions" value="8"/>
</dbReference>
<dbReference type="InterPro" id="IPR000086">
    <property type="entry name" value="NUDIX_hydrolase_dom"/>
</dbReference>
<feature type="binding site" evidence="5">
    <location>
        <position position="59"/>
    </location>
    <ligand>
        <name>Mg(2+)</name>
        <dbReference type="ChEBI" id="CHEBI:18420"/>
    </ligand>
</feature>
<dbReference type="SUPFAM" id="SSF55811">
    <property type="entry name" value="Nudix"/>
    <property type="match status" value="1"/>
</dbReference>
<evidence type="ECO:0000313" key="8">
    <source>
        <dbReference type="EMBL" id="SHI69173.1"/>
    </source>
</evidence>
<dbReference type="NCBIfam" id="NF011963">
    <property type="entry name" value="PRK15434.1"/>
    <property type="match status" value="1"/>
</dbReference>
<dbReference type="EMBL" id="FQYR01000002">
    <property type="protein sequence ID" value="SHI69173.1"/>
    <property type="molecule type" value="Genomic_DNA"/>
</dbReference>
<dbReference type="STRING" id="1123071.SAMN02745181_0665"/>
<evidence type="ECO:0000256" key="6">
    <source>
        <dbReference type="PIRSR" id="PIRSR037599-4"/>
    </source>
</evidence>
<dbReference type="CDD" id="cd03430">
    <property type="entry name" value="NUDIX_GDPMH_NudD"/>
    <property type="match status" value="1"/>
</dbReference>
<feature type="binding site" evidence="5">
    <location>
        <position position="133"/>
    </location>
    <ligand>
        <name>Mg(2+)</name>
        <dbReference type="ChEBI" id="CHEBI:18420"/>
    </ligand>
</feature>
<evidence type="ECO:0000256" key="5">
    <source>
        <dbReference type="PIRSR" id="PIRSR037599-3"/>
    </source>
</evidence>
<gene>
    <name evidence="8" type="ORF">SAMN02745181_0665</name>
</gene>
<evidence type="ECO:0000256" key="2">
    <source>
        <dbReference type="ARBA" id="ARBA00022801"/>
    </source>
</evidence>
<dbReference type="PROSITE" id="PS51462">
    <property type="entry name" value="NUDIX"/>
    <property type="match status" value="1"/>
</dbReference>
<proteinExistence type="predicted"/>
<dbReference type="PANTHER" id="PTHR43046:SF12">
    <property type="entry name" value="GDP-MANNOSE MANNOSYL HYDROLASE"/>
    <property type="match status" value="1"/>
</dbReference>
<dbReference type="Gene3D" id="3.90.79.10">
    <property type="entry name" value="Nucleoside Triphosphate Pyrophosphohydrolase"/>
    <property type="match status" value="1"/>
</dbReference>
<accession>A0A1M6D7K6</accession>
<feature type="domain" description="Nudix hydrolase" evidence="7">
    <location>
        <begin position="23"/>
        <end position="161"/>
    </location>
</feature>
<keyword evidence="9" id="KW-1185">Reference proteome</keyword>
<dbReference type="InterPro" id="IPR033715">
    <property type="entry name" value="GDPMH"/>
</dbReference>
<dbReference type="PIRSF" id="PIRSF037599">
    <property type="entry name" value="GDPMH"/>
    <property type="match status" value="1"/>
</dbReference>
<sequence length="161" mass="17987">MNHGNLPSTKTMLPEKEFLHIVEHTPLVSIDLVIRNAAGAVLLGKRLNCPAKGTWFVPGGSIKKDERLAQAMARISQRELGFVIDMADTKQLGAYEHLYPDNFAEAPGISTHYVVVAYSYQLPEGQVIQGDDQHDTLEWWDVETLLADPEVHDNTKAYFQA</sequence>
<dbReference type="InterPro" id="IPR015797">
    <property type="entry name" value="NUDIX_hydrolase-like_dom_sf"/>
</dbReference>
<protein>
    <submittedName>
        <fullName evidence="8">Colanic acid biosynthesis protein WcaH</fullName>
    </submittedName>
</protein>
<dbReference type="Pfam" id="PF00293">
    <property type="entry name" value="NUDIX"/>
    <property type="match status" value="1"/>
</dbReference>
<dbReference type="PANTHER" id="PTHR43046">
    <property type="entry name" value="GDP-MANNOSE MANNOSYL HYDROLASE"/>
    <property type="match status" value="1"/>
</dbReference>
<keyword evidence="1 5" id="KW-0479">Metal-binding</keyword>
<dbReference type="GO" id="GO:0008727">
    <property type="term" value="F:GDP-mannose mannosyl hydrolase activity"/>
    <property type="evidence" value="ECO:0007669"/>
    <property type="project" value="InterPro"/>
</dbReference>
<evidence type="ECO:0000259" key="7">
    <source>
        <dbReference type="PROSITE" id="PS51462"/>
    </source>
</evidence>
<organism evidence="8 9">
    <name type="scientific">Rubritalea squalenifaciens DSM 18772</name>
    <dbReference type="NCBI Taxonomy" id="1123071"/>
    <lineage>
        <taxon>Bacteria</taxon>
        <taxon>Pseudomonadati</taxon>
        <taxon>Verrucomicrobiota</taxon>
        <taxon>Verrucomicrobiia</taxon>
        <taxon>Verrucomicrobiales</taxon>
        <taxon>Rubritaleaceae</taxon>
        <taxon>Rubritalea</taxon>
    </lineage>
</organism>
<dbReference type="GO" id="GO:0046872">
    <property type="term" value="F:metal ion binding"/>
    <property type="evidence" value="ECO:0007669"/>
    <property type="project" value="UniProtKB-KW"/>
</dbReference>
<keyword evidence="2" id="KW-0378">Hydrolase</keyword>
<dbReference type="AlphaFoldDB" id="A0A1M6D7K6"/>